<name>A0A9Q3D8A3_9BASI</name>
<accession>A0A9Q3D8A3</accession>
<gene>
    <name evidence="1" type="ORF">O181_038616</name>
</gene>
<dbReference type="OrthoDB" id="2514750at2759"/>
<dbReference type="EMBL" id="AVOT02014966">
    <property type="protein sequence ID" value="MBW0498901.1"/>
    <property type="molecule type" value="Genomic_DNA"/>
</dbReference>
<comment type="caution">
    <text evidence="1">The sequence shown here is derived from an EMBL/GenBank/DDBJ whole genome shotgun (WGS) entry which is preliminary data.</text>
</comment>
<keyword evidence="2" id="KW-1185">Reference proteome</keyword>
<evidence type="ECO:0000313" key="1">
    <source>
        <dbReference type="EMBL" id="MBW0498901.1"/>
    </source>
</evidence>
<protein>
    <submittedName>
        <fullName evidence="1">Uncharacterized protein</fullName>
    </submittedName>
</protein>
<sequence>MILPQGGYSLRSWHGPKDLKITPLPPHSCIQYSQNGLIHYGMVQQIYKYHHPNGKPQITIKIASIHNSFAKDPTSPSKVFQFICYLRKLVIGQKIPQLNIISTNQISNLMAYQSLDSGTFGLQNNPIATVPFDHLG</sequence>
<reference evidence="1" key="1">
    <citation type="submission" date="2021-03" db="EMBL/GenBank/DDBJ databases">
        <title>Draft genome sequence of rust myrtle Austropuccinia psidii MF-1, a brazilian biotype.</title>
        <authorList>
            <person name="Quecine M.C."/>
            <person name="Pachon D.M.R."/>
            <person name="Bonatelli M.L."/>
            <person name="Correr F.H."/>
            <person name="Franceschini L.M."/>
            <person name="Leite T.F."/>
            <person name="Margarido G.R.A."/>
            <person name="Almeida C.A."/>
            <person name="Ferrarezi J.A."/>
            <person name="Labate C.A."/>
        </authorList>
    </citation>
    <scope>NUCLEOTIDE SEQUENCE</scope>
    <source>
        <strain evidence="1">MF-1</strain>
    </source>
</reference>
<evidence type="ECO:0000313" key="2">
    <source>
        <dbReference type="Proteomes" id="UP000765509"/>
    </source>
</evidence>
<organism evidence="1 2">
    <name type="scientific">Austropuccinia psidii MF-1</name>
    <dbReference type="NCBI Taxonomy" id="1389203"/>
    <lineage>
        <taxon>Eukaryota</taxon>
        <taxon>Fungi</taxon>
        <taxon>Dikarya</taxon>
        <taxon>Basidiomycota</taxon>
        <taxon>Pucciniomycotina</taxon>
        <taxon>Pucciniomycetes</taxon>
        <taxon>Pucciniales</taxon>
        <taxon>Sphaerophragmiaceae</taxon>
        <taxon>Austropuccinia</taxon>
    </lineage>
</organism>
<proteinExistence type="predicted"/>
<dbReference type="Proteomes" id="UP000765509">
    <property type="component" value="Unassembled WGS sequence"/>
</dbReference>
<dbReference type="AlphaFoldDB" id="A0A9Q3D8A3"/>